<keyword evidence="2" id="KW-1185">Reference proteome</keyword>
<sequence>MNLDSIDCCVSSAYSQSLNGTRLGDTAEETMSIREYIKSSRHIVVPNHDDRKIAVINSVLSSFGLPRAVHLCIPTNSPDLTRTPAVSKALMALDITGADLVIARGRLGVPGSGSMLVIMDSRGRILSASLSPSHLYHAKSISDAVTHEMEEALVRVGFQKEKI</sequence>
<dbReference type="KEGG" id="mla:Mlab_1739"/>
<dbReference type="Gene3D" id="3.40.50.10150">
    <property type="entry name" value="B12-dependent dehydatase associated subunit"/>
    <property type="match status" value="1"/>
</dbReference>
<accession>A2SU94</accession>
<dbReference type="eggNOG" id="arCOG04863">
    <property type="taxonomic scope" value="Archaea"/>
</dbReference>
<evidence type="ECO:0000313" key="1">
    <source>
        <dbReference type="EMBL" id="ABN07900.1"/>
    </source>
</evidence>
<dbReference type="STRING" id="410358.Mlab_1739"/>
<dbReference type="Gene3D" id="1.10.287.470">
    <property type="entry name" value="Helix hairpin bin"/>
    <property type="match status" value="1"/>
</dbReference>
<name>A2SU94_METLZ</name>
<dbReference type="EMBL" id="CP000559">
    <property type="protein sequence ID" value="ABN07900.1"/>
    <property type="molecule type" value="Genomic_DNA"/>
</dbReference>
<protein>
    <submittedName>
        <fullName evidence="1">Uncharacterized protein-like protein</fullName>
    </submittedName>
</protein>
<evidence type="ECO:0000313" key="2">
    <source>
        <dbReference type="Proteomes" id="UP000000365"/>
    </source>
</evidence>
<dbReference type="InterPro" id="IPR012019">
    <property type="entry name" value="HcgB"/>
</dbReference>
<dbReference type="PIRSF" id="PIRSF005018">
    <property type="entry name" value="UCP005018"/>
    <property type="match status" value="1"/>
</dbReference>
<proteinExistence type="predicted"/>
<dbReference type="GeneID" id="4794405"/>
<reference evidence="1 2" key="1">
    <citation type="journal article" date="2009" name="Stand. Genomic Sci.">
        <title>Complete genome sequence of Methanocorpusculum labreanum type strain Z.</title>
        <authorList>
            <person name="Anderson I.J."/>
            <person name="Sieprawska-Lupa M."/>
            <person name="Goltsman E."/>
            <person name="Lapidus A."/>
            <person name="Copeland A."/>
            <person name="Glavina Del Rio T."/>
            <person name="Tice H."/>
            <person name="Dalin E."/>
            <person name="Barry K."/>
            <person name="Pitluck S."/>
            <person name="Hauser L."/>
            <person name="Land M."/>
            <person name="Lucas S."/>
            <person name="Richardson P."/>
            <person name="Whitman W.B."/>
            <person name="Kyrpides N.C."/>
        </authorList>
    </citation>
    <scope>NUCLEOTIDE SEQUENCE [LARGE SCALE GENOMIC DNA]</scope>
    <source>
        <strain evidence="2">ATCC 43576 / DSM 4855 / Z</strain>
    </source>
</reference>
<dbReference type="Pfam" id="PF11576">
    <property type="entry name" value="HcgB"/>
    <property type="match status" value="1"/>
</dbReference>
<dbReference type="InterPro" id="IPR010254">
    <property type="entry name" value="B12-dep_deHydtase_bsu"/>
</dbReference>
<dbReference type="OrthoDB" id="114359at2157"/>
<dbReference type="HOGENOM" id="CLU_1691544_0_0_2"/>
<dbReference type="RefSeq" id="WP_011834103.1">
    <property type="nucleotide sequence ID" value="NC_008942.1"/>
</dbReference>
<dbReference type="AlphaFoldDB" id="A2SU94"/>
<gene>
    <name evidence="1" type="ordered locus">Mlab_1739</name>
</gene>
<organism evidence="1 2">
    <name type="scientific">Methanocorpusculum labreanum (strain ATCC 43576 / DSM 4855 / Z)</name>
    <dbReference type="NCBI Taxonomy" id="410358"/>
    <lineage>
        <taxon>Archaea</taxon>
        <taxon>Methanobacteriati</taxon>
        <taxon>Methanobacteriota</taxon>
        <taxon>Stenosarchaea group</taxon>
        <taxon>Methanomicrobia</taxon>
        <taxon>Methanomicrobiales</taxon>
        <taxon>Methanocorpusculaceae</taxon>
        <taxon>Methanocorpusculum</taxon>
    </lineage>
</organism>
<dbReference type="Proteomes" id="UP000000365">
    <property type="component" value="Chromosome"/>
</dbReference>